<dbReference type="Gene3D" id="1.10.510.10">
    <property type="entry name" value="Transferase(Phosphotransferase) domain 1"/>
    <property type="match status" value="1"/>
</dbReference>
<dbReference type="InterPro" id="IPR051681">
    <property type="entry name" value="Ser/Thr_Kinases-Pseudokinases"/>
</dbReference>
<dbReference type="Gene3D" id="3.30.200.20">
    <property type="entry name" value="Phosphorylase Kinase, domain 1"/>
    <property type="match status" value="1"/>
</dbReference>
<feature type="non-terminal residue" evidence="3">
    <location>
        <position position="264"/>
    </location>
</feature>
<feature type="domain" description="Protein kinase" evidence="2">
    <location>
        <begin position="155"/>
        <end position="264"/>
    </location>
</feature>
<organism evidence="3 4">
    <name type="scientific">Stegodyphus mimosarum</name>
    <name type="common">African social velvet spider</name>
    <dbReference type="NCBI Taxonomy" id="407821"/>
    <lineage>
        <taxon>Eukaryota</taxon>
        <taxon>Metazoa</taxon>
        <taxon>Ecdysozoa</taxon>
        <taxon>Arthropoda</taxon>
        <taxon>Chelicerata</taxon>
        <taxon>Arachnida</taxon>
        <taxon>Araneae</taxon>
        <taxon>Araneomorphae</taxon>
        <taxon>Entelegynae</taxon>
        <taxon>Eresoidea</taxon>
        <taxon>Eresidae</taxon>
        <taxon>Stegodyphus</taxon>
    </lineage>
</organism>
<feature type="compositionally biased region" description="Low complexity" evidence="1">
    <location>
        <begin position="9"/>
        <end position="25"/>
    </location>
</feature>
<dbReference type="InterPro" id="IPR001245">
    <property type="entry name" value="Ser-Thr/Tyr_kinase_cat_dom"/>
</dbReference>
<proteinExistence type="predicted"/>
<dbReference type="OrthoDB" id="339325at2759"/>
<gene>
    <name evidence="3" type="ORF">X975_12051</name>
</gene>
<dbReference type="STRING" id="407821.A0A087UEG1"/>
<keyword evidence="3" id="KW-0418">Kinase</keyword>
<keyword evidence="3" id="KW-0808">Transferase</keyword>
<protein>
    <submittedName>
        <fullName evidence="3">Mitogen-activated protein kinase kinase kinase 12</fullName>
    </submittedName>
</protein>
<evidence type="ECO:0000259" key="2">
    <source>
        <dbReference type="PROSITE" id="PS50011"/>
    </source>
</evidence>
<dbReference type="InterPro" id="IPR011009">
    <property type="entry name" value="Kinase-like_dom_sf"/>
</dbReference>
<dbReference type="Proteomes" id="UP000054359">
    <property type="component" value="Unassembled WGS sequence"/>
</dbReference>
<dbReference type="AlphaFoldDB" id="A0A087UEG1"/>
<dbReference type="GO" id="GO:0004674">
    <property type="term" value="F:protein serine/threonine kinase activity"/>
    <property type="evidence" value="ECO:0007669"/>
    <property type="project" value="TreeGrafter"/>
</dbReference>
<evidence type="ECO:0000256" key="1">
    <source>
        <dbReference type="SAM" id="MobiDB-lite"/>
    </source>
</evidence>
<dbReference type="SUPFAM" id="SSF56112">
    <property type="entry name" value="Protein kinase-like (PK-like)"/>
    <property type="match status" value="1"/>
</dbReference>
<dbReference type="PROSITE" id="PS50011">
    <property type="entry name" value="PROTEIN_KINASE_DOM"/>
    <property type="match status" value="1"/>
</dbReference>
<feature type="compositionally biased region" description="Polar residues" evidence="1">
    <location>
        <begin position="50"/>
        <end position="61"/>
    </location>
</feature>
<feature type="region of interest" description="Disordered" evidence="1">
    <location>
        <begin position="1"/>
        <end position="28"/>
    </location>
</feature>
<dbReference type="GO" id="GO:0005737">
    <property type="term" value="C:cytoplasm"/>
    <property type="evidence" value="ECO:0007669"/>
    <property type="project" value="TreeGrafter"/>
</dbReference>
<reference evidence="3 4" key="1">
    <citation type="submission" date="2013-11" db="EMBL/GenBank/DDBJ databases">
        <title>Genome sequencing of Stegodyphus mimosarum.</title>
        <authorList>
            <person name="Bechsgaard J."/>
        </authorList>
    </citation>
    <scope>NUCLEOTIDE SEQUENCE [LARGE SCALE GENOMIC DNA]</scope>
</reference>
<feature type="compositionally biased region" description="Low complexity" evidence="1">
    <location>
        <begin position="63"/>
        <end position="74"/>
    </location>
</feature>
<feature type="region of interest" description="Disordered" evidence="1">
    <location>
        <begin position="43"/>
        <end position="74"/>
    </location>
</feature>
<dbReference type="InterPro" id="IPR000719">
    <property type="entry name" value="Prot_kinase_dom"/>
</dbReference>
<name>A0A087UEG1_STEMI</name>
<dbReference type="EMBL" id="KK119460">
    <property type="protein sequence ID" value="KFM75750.1"/>
    <property type="molecule type" value="Genomic_DNA"/>
</dbReference>
<dbReference type="Pfam" id="PF07714">
    <property type="entry name" value="PK_Tyr_Ser-Thr"/>
    <property type="match status" value="1"/>
</dbReference>
<dbReference type="GO" id="GO:0005524">
    <property type="term" value="F:ATP binding"/>
    <property type="evidence" value="ECO:0007669"/>
    <property type="project" value="InterPro"/>
</dbReference>
<accession>A0A087UEG1</accession>
<dbReference type="FunFam" id="3.30.200.20:FF:000095">
    <property type="entry name" value="Mitogen-activated protein kinase kinase kinase 12"/>
    <property type="match status" value="1"/>
</dbReference>
<evidence type="ECO:0000313" key="3">
    <source>
        <dbReference type="EMBL" id="KFM75750.1"/>
    </source>
</evidence>
<dbReference type="PANTHER" id="PTHR44329:SF304">
    <property type="entry name" value="MITOGEN-ACTIVATED PROTEIN KINASE KINASE KINASE 13-LIKE ISOFORM X1"/>
    <property type="match status" value="1"/>
</dbReference>
<evidence type="ECO:0000313" key="4">
    <source>
        <dbReference type="Proteomes" id="UP000054359"/>
    </source>
</evidence>
<sequence length="264" mass="28685">MSATIPKAETPSSLESSLTSPGSLGIMCSSSEREDFQQSLLCIKDEDSSKSSSTPPENTAIISPPARSTSTPVVSTSVEGAAALSSSTSSPAALTTVRSPINLEGTSSFMSNIRSKSGWLDGLLVCLRPVWGILGKTGGSEHGDSDEWEIPFENIQDLQWVGSGAQGAVFLGELDGELVAVKKVREKEETDIKHLRHLRHPNIVTFKGVCTQSPCYCIIMEFCPYGQLYEMLRSDRDIPPAKTLNWCHQIVSGMEYLHQNRIVH</sequence>
<dbReference type="PANTHER" id="PTHR44329">
    <property type="entry name" value="SERINE/THREONINE-PROTEIN KINASE TNNI3K-RELATED"/>
    <property type="match status" value="1"/>
</dbReference>
<keyword evidence="4" id="KW-1185">Reference proteome</keyword>